<dbReference type="STRING" id="349161.Dred_1832"/>
<dbReference type="PANTHER" id="PTHR33602:SF1">
    <property type="entry name" value="REGULATORY PROTEIN RECX FAMILY PROTEIN"/>
    <property type="match status" value="1"/>
</dbReference>
<feature type="domain" description="RecX third three-helical" evidence="7">
    <location>
        <begin position="158"/>
        <end position="205"/>
    </location>
</feature>
<reference evidence="9 10" key="1">
    <citation type="submission" date="2007-03" db="EMBL/GenBank/DDBJ databases">
        <title>Complete sequence of Desulfotomaculum reducens MI-1.</title>
        <authorList>
            <consortium name="US DOE Joint Genome Institute"/>
            <person name="Copeland A."/>
            <person name="Lucas S."/>
            <person name="Lapidus A."/>
            <person name="Barry K."/>
            <person name="Detter J.C."/>
            <person name="Glavina del Rio T."/>
            <person name="Hammon N."/>
            <person name="Israni S."/>
            <person name="Dalin E."/>
            <person name="Tice H."/>
            <person name="Pitluck S."/>
            <person name="Sims D."/>
            <person name="Brettin T."/>
            <person name="Bruce D."/>
            <person name="Han C."/>
            <person name="Tapia R."/>
            <person name="Schmutz J."/>
            <person name="Larimer F."/>
            <person name="Land M."/>
            <person name="Hauser L."/>
            <person name="Kyrpides N."/>
            <person name="Kim E."/>
            <person name="Tebo B.M."/>
            <person name="Richardson P."/>
        </authorList>
    </citation>
    <scope>NUCLEOTIDE SEQUENCE [LARGE SCALE GENOMIC DNA]</scope>
    <source>
        <strain evidence="9 10">MI-1</strain>
    </source>
</reference>
<dbReference type="Gene3D" id="1.10.10.10">
    <property type="entry name" value="Winged helix-like DNA-binding domain superfamily/Winged helix DNA-binding domain"/>
    <property type="match status" value="3"/>
</dbReference>
<evidence type="ECO:0000259" key="8">
    <source>
        <dbReference type="Pfam" id="PF21982"/>
    </source>
</evidence>
<dbReference type="RefSeq" id="WP_011878169.1">
    <property type="nucleotide sequence ID" value="NC_009253.1"/>
</dbReference>
<evidence type="ECO:0000256" key="3">
    <source>
        <dbReference type="ARBA" id="ARBA00018111"/>
    </source>
</evidence>
<dbReference type="HOGENOM" id="CLU_066607_4_1_9"/>
<accession>A4J5K4</accession>
<proteinExistence type="inferred from homology"/>
<dbReference type="InterPro" id="IPR053925">
    <property type="entry name" value="RecX_HTH_3rd"/>
</dbReference>
<evidence type="ECO:0000256" key="4">
    <source>
        <dbReference type="ARBA" id="ARBA00022490"/>
    </source>
</evidence>
<evidence type="ECO:0000313" key="9">
    <source>
        <dbReference type="EMBL" id="ABO50357.1"/>
    </source>
</evidence>
<comment type="similarity">
    <text evidence="2 5">Belongs to the RecX family.</text>
</comment>
<evidence type="ECO:0000313" key="10">
    <source>
        <dbReference type="Proteomes" id="UP000001556"/>
    </source>
</evidence>
<dbReference type="AlphaFoldDB" id="A4J5K4"/>
<evidence type="ECO:0000259" key="6">
    <source>
        <dbReference type="Pfam" id="PF02631"/>
    </source>
</evidence>
<evidence type="ECO:0000256" key="2">
    <source>
        <dbReference type="ARBA" id="ARBA00009695"/>
    </source>
</evidence>
<sequence length="210" mass="24795">MSIVTALEVQKKNNQRYSLFLDGKYAFGVHEDTLIQFQLFNIIGKELPDYIIQQIIRAENKHQIISYAISLLSYRARSSHELRTRMRDKGYQVAVVEETIETLQRLGYIDDIEFAKVFINDRQRLKKVGKKLIRQELWQKGISKDIINDLLEQATDDEQEYQRAKTLAIKKITSYRKDDERTKQRKLYSYLIRKGYSFSIASSVIKELFS</sequence>
<gene>
    <name evidence="5" type="primary">recX</name>
    <name evidence="9" type="ordered locus">Dred_1832</name>
</gene>
<evidence type="ECO:0000256" key="5">
    <source>
        <dbReference type="HAMAP-Rule" id="MF_01114"/>
    </source>
</evidence>
<dbReference type="GO" id="GO:0005737">
    <property type="term" value="C:cytoplasm"/>
    <property type="evidence" value="ECO:0007669"/>
    <property type="project" value="UniProtKB-SubCell"/>
</dbReference>
<name>A4J5K4_DESRM</name>
<comment type="subcellular location">
    <subcellularLocation>
        <location evidence="1 5">Cytoplasm</location>
    </subcellularLocation>
</comment>
<protein>
    <recommendedName>
        <fullName evidence="3 5">Regulatory protein RecX</fullName>
    </recommendedName>
</protein>
<organism evidence="9 10">
    <name type="scientific">Desulforamulus reducens (strain ATCC BAA-1160 / DSM 100696 / MI-1)</name>
    <name type="common">Desulfotomaculum reducens</name>
    <dbReference type="NCBI Taxonomy" id="349161"/>
    <lineage>
        <taxon>Bacteria</taxon>
        <taxon>Bacillati</taxon>
        <taxon>Bacillota</taxon>
        <taxon>Clostridia</taxon>
        <taxon>Eubacteriales</taxon>
        <taxon>Peptococcaceae</taxon>
        <taxon>Desulforamulus</taxon>
    </lineage>
</organism>
<dbReference type="InterPro" id="IPR053926">
    <property type="entry name" value="RecX_HTH_1st"/>
</dbReference>
<keyword evidence="4 5" id="KW-0963">Cytoplasm</keyword>
<dbReference type="Pfam" id="PF21982">
    <property type="entry name" value="RecX_HTH1"/>
    <property type="match status" value="1"/>
</dbReference>
<dbReference type="Proteomes" id="UP000001556">
    <property type="component" value="Chromosome"/>
</dbReference>
<dbReference type="KEGG" id="drm:Dred_1832"/>
<dbReference type="EMBL" id="CP000612">
    <property type="protein sequence ID" value="ABO50357.1"/>
    <property type="molecule type" value="Genomic_DNA"/>
</dbReference>
<dbReference type="Pfam" id="PF21981">
    <property type="entry name" value="RecX_HTH3"/>
    <property type="match status" value="1"/>
</dbReference>
<dbReference type="InterPro" id="IPR003783">
    <property type="entry name" value="Regulatory_RecX"/>
</dbReference>
<dbReference type="OrthoDB" id="5421057at2"/>
<dbReference type="HAMAP" id="MF_01114">
    <property type="entry name" value="RecX"/>
    <property type="match status" value="1"/>
</dbReference>
<evidence type="ECO:0000256" key="1">
    <source>
        <dbReference type="ARBA" id="ARBA00004496"/>
    </source>
</evidence>
<dbReference type="eggNOG" id="COG2137">
    <property type="taxonomic scope" value="Bacteria"/>
</dbReference>
<evidence type="ECO:0000259" key="7">
    <source>
        <dbReference type="Pfam" id="PF21981"/>
    </source>
</evidence>
<feature type="domain" description="RecX second three-helical" evidence="6">
    <location>
        <begin position="110"/>
        <end position="150"/>
    </location>
</feature>
<dbReference type="Pfam" id="PF02631">
    <property type="entry name" value="RecX_HTH2"/>
    <property type="match status" value="1"/>
</dbReference>
<keyword evidence="10" id="KW-1185">Reference proteome</keyword>
<comment type="function">
    <text evidence="5">Modulates RecA activity.</text>
</comment>
<dbReference type="InterPro" id="IPR036388">
    <property type="entry name" value="WH-like_DNA-bd_sf"/>
</dbReference>
<dbReference type="PANTHER" id="PTHR33602">
    <property type="entry name" value="REGULATORY PROTEIN RECX FAMILY PROTEIN"/>
    <property type="match status" value="1"/>
</dbReference>
<dbReference type="InterPro" id="IPR053924">
    <property type="entry name" value="RecX_HTH_2nd"/>
</dbReference>
<feature type="domain" description="RecX first three-helical" evidence="8">
    <location>
        <begin position="66"/>
        <end position="103"/>
    </location>
</feature>
<dbReference type="GO" id="GO:0006282">
    <property type="term" value="P:regulation of DNA repair"/>
    <property type="evidence" value="ECO:0007669"/>
    <property type="project" value="UniProtKB-UniRule"/>
</dbReference>